<comment type="caution">
    <text evidence="9">The sequence shown here is derived from an EMBL/GenBank/DDBJ whole genome shotgun (WGS) entry which is preliminary data.</text>
</comment>
<evidence type="ECO:0000256" key="8">
    <source>
        <dbReference type="RuleBase" id="RU004008"/>
    </source>
</evidence>
<protein>
    <recommendedName>
        <fullName evidence="8">50S ribosomal protein L22</fullName>
    </recommendedName>
</protein>
<evidence type="ECO:0000256" key="6">
    <source>
        <dbReference type="RuleBase" id="RU004005"/>
    </source>
</evidence>
<dbReference type="Pfam" id="PF00237">
    <property type="entry name" value="Ribosomal_L22"/>
    <property type="match status" value="1"/>
</dbReference>
<dbReference type="GO" id="GO:0022625">
    <property type="term" value="C:cytosolic large ribosomal subunit"/>
    <property type="evidence" value="ECO:0007669"/>
    <property type="project" value="TreeGrafter"/>
</dbReference>
<dbReference type="GO" id="GO:0019843">
    <property type="term" value="F:rRNA binding"/>
    <property type="evidence" value="ECO:0007669"/>
    <property type="project" value="UniProtKB-KW"/>
</dbReference>
<dbReference type="GO" id="GO:0006412">
    <property type="term" value="P:translation"/>
    <property type="evidence" value="ECO:0007669"/>
    <property type="project" value="InterPro"/>
</dbReference>
<evidence type="ECO:0000256" key="7">
    <source>
        <dbReference type="RuleBase" id="RU004006"/>
    </source>
</evidence>
<dbReference type="CDD" id="cd00336">
    <property type="entry name" value="Ribosomal_L22"/>
    <property type="match status" value="1"/>
</dbReference>
<dbReference type="AlphaFoldDB" id="A0A1F4VBE5"/>
<name>A0A1F4VBE5_UNCKA</name>
<dbReference type="NCBIfam" id="TIGR01044">
    <property type="entry name" value="rplV_bact"/>
    <property type="match status" value="1"/>
</dbReference>
<comment type="function">
    <text evidence="8">This protein binds specifically to 23S rRNA; its binding is stimulated by other ribosomal proteins, e.g., L4, L17, and L20. It is important during the early stages of 50S assembly. It makes multiple contacts with different domains of the 23S rRNA in the assembled 50S subunit and ribosome.</text>
</comment>
<dbReference type="InterPro" id="IPR001063">
    <property type="entry name" value="Ribosomal_uL22"/>
</dbReference>
<gene>
    <name evidence="9" type="ORF">A3D91_00900</name>
</gene>
<dbReference type="SUPFAM" id="SSF54843">
    <property type="entry name" value="Ribosomal protein L22"/>
    <property type="match status" value="1"/>
</dbReference>
<dbReference type="PANTHER" id="PTHR13501:SF8">
    <property type="entry name" value="LARGE RIBOSOMAL SUBUNIT PROTEIN UL22M"/>
    <property type="match status" value="1"/>
</dbReference>
<dbReference type="PANTHER" id="PTHR13501">
    <property type="entry name" value="CHLOROPLAST 50S RIBOSOMAL PROTEIN L22-RELATED"/>
    <property type="match status" value="1"/>
</dbReference>
<evidence type="ECO:0000256" key="5">
    <source>
        <dbReference type="ARBA" id="ARBA00023274"/>
    </source>
</evidence>
<dbReference type="InterPro" id="IPR036394">
    <property type="entry name" value="Ribosomal_uL22_sf"/>
</dbReference>
<dbReference type="InterPro" id="IPR005727">
    <property type="entry name" value="Ribosomal_uL22_bac/chlpt-type"/>
</dbReference>
<evidence type="ECO:0000256" key="1">
    <source>
        <dbReference type="ARBA" id="ARBA00009451"/>
    </source>
</evidence>
<dbReference type="STRING" id="1802620.A3D91_00900"/>
<dbReference type="EMBL" id="MEVD01000003">
    <property type="protein sequence ID" value="OGC54439.1"/>
    <property type="molecule type" value="Genomic_DNA"/>
</dbReference>
<dbReference type="InterPro" id="IPR047867">
    <property type="entry name" value="Ribosomal_uL22_bac/org-type"/>
</dbReference>
<dbReference type="Proteomes" id="UP000178127">
    <property type="component" value="Unassembled WGS sequence"/>
</dbReference>
<evidence type="ECO:0000256" key="4">
    <source>
        <dbReference type="ARBA" id="ARBA00022980"/>
    </source>
</evidence>
<comment type="subunit">
    <text evidence="7">Part of the 50S ribosomal subunit.</text>
</comment>
<keyword evidence="4 6" id="KW-0689">Ribosomal protein</keyword>
<comment type="similarity">
    <text evidence="1 6">Belongs to the universal ribosomal protein uL22 family.</text>
</comment>
<evidence type="ECO:0000313" key="9">
    <source>
        <dbReference type="EMBL" id="OGC54439.1"/>
    </source>
</evidence>
<evidence type="ECO:0000256" key="3">
    <source>
        <dbReference type="ARBA" id="ARBA00022884"/>
    </source>
</evidence>
<dbReference type="GO" id="GO:0003735">
    <property type="term" value="F:structural constituent of ribosome"/>
    <property type="evidence" value="ECO:0007669"/>
    <property type="project" value="InterPro"/>
</dbReference>
<accession>A0A1F4VBE5</accession>
<reference evidence="9 10" key="1">
    <citation type="journal article" date="2016" name="Nat. Commun.">
        <title>Thousands of microbial genomes shed light on interconnected biogeochemical processes in an aquifer system.</title>
        <authorList>
            <person name="Anantharaman K."/>
            <person name="Brown C.T."/>
            <person name="Hug L.A."/>
            <person name="Sharon I."/>
            <person name="Castelle C.J."/>
            <person name="Probst A.J."/>
            <person name="Thomas B.C."/>
            <person name="Singh A."/>
            <person name="Wilkins M.J."/>
            <person name="Karaoz U."/>
            <person name="Brodie E.L."/>
            <person name="Williams K.H."/>
            <person name="Hubbard S.S."/>
            <person name="Banfield J.F."/>
        </authorList>
    </citation>
    <scope>NUCLEOTIDE SEQUENCE [LARGE SCALE GENOMIC DNA]</scope>
</reference>
<evidence type="ECO:0000313" key="10">
    <source>
        <dbReference type="Proteomes" id="UP000178127"/>
    </source>
</evidence>
<evidence type="ECO:0000256" key="2">
    <source>
        <dbReference type="ARBA" id="ARBA00022730"/>
    </source>
</evidence>
<keyword evidence="3 7" id="KW-0694">RNA-binding</keyword>
<proteinExistence type="inferred from homology"/>
<sequence>MNNKALVYSKFNNAGISPKKVAPVMDLVRGKNANEAKLVLLFDRTKAGALLLKTLKSAIANAKNNLNINVDDLFISHLQVNEGRKMKTGMFAAKGRFRPLLKRRSHIILGLSKKEGSKGEK</sequence>
<keyword evidence="2 7" id="KW-0699">rRNA-binding</keyword>
<keyword evidence="5 6" id="KW-0687">Ribonucleoprotein</keyword>
<organism evidence="9 10">
    <name type="scientific">candidate division WWE3 bacterium RIFCSPHIGHO2_02_FULL_38_14</name>
    <dbReference type="NCBI Taxonomy" id="1802620"/>
    <lineage>
        <taxon>Bacteria</taxon>
        <taxon>Katanobacteria</taxon>
    </lineage>
</organism>
<dbReference type="Gene3D" id="3.90.470.10">
    <property type="entry name" value="Ribosomal protein L22/L17"/>
    <property type="match status" value="1"/>
</dbReference>